<name>F2CZ98_HORVV</name>
<evidence type="ECO:0000313" key="1">
    <source>
        <dbReference type="EMBL" id="BAJ88169.1"/>
    </source>
</evidence>
<dbReference type="AlphaFoldDB" id="F2CZ98"/>
<accession>F2CZ98</accession>
<sequence length="44" mass="4841">MNWCMCGHAGAASTLGGLKETTRCDGEWMQFYASFLVLGVQQKL</sequence>
<reference evidence="1" key="1">
    <citation type="journal article" date="2011" name="Plant Physiol.">
        <title>Comprehensive sequence analysis of 24,783 barley full-length cDNAs derived from 12 clone libraries.</title>
        <authorList>
            <person name="Matsumoto T."/>
            <person name="Tanaka T."/>
            <person name="Sakai H."/>
            <person name="Amano N."/>
            <person name="Kanamori H."/>
            <person name="Kurita K."/>
            <person name="Kikuta A."/>
            <person name="Kamiya K."/>
            <person name="Yamamoto M."/>
            <person name="Ikawa H."/>
            <person name="Fujii N."/>
            <person name="Hori K."/>
            <person name="Itoh T."/>
            <person name="Sato K."/>
        </authorList>
    </citation>
    <scope>NUCLEOTIDE SEQUENCE</scope>
    <source>
        <tissue evidence="1">Shoot</tissue>
    </source>
</reference>
<protein>
    <submittedName>
        <fullName evidence="1">Predicted protein</fullName>
    </submittedName>
</protein>
<proteinExistence type="evidence at transcript level"/>
<organism evidence="1">
    <name type="scientific">Hordeum vulgare subsp. vulgare</name>
    <name type="common">Domesticated barley</name>
    <dbReference type="NCBI Taxonomy" id="112509"/>
    <lineage>
        <taxon>Eukaryota</taxon>
        <taxon>Viridiplantae</taxon>
        <taxon>Streptophyta</taxon>
        <taxon>Embryophyta</taxon>
        <taxon>Tracheophyta</taxon>
        <taxon>Spermatophyta</taxon>
        <taxon>Magnoliopsida</taxon>
        <taxon>Liliopsida</taxon>
        <taxon>Poales</taxon>
        <taxon>Poaceae</taxon>
        <taxon>BOP clade</taxon>
        <taxon>Pooideae</taxon>
        <taxon>Triticodae</taxon>
        <taxon>Triticeae</taxon>
        <taxon>Hordeinae</taxon>
        <taxon>Hordeum</taxon>
    </lineage>
</organism>
<dbReference type="EMBL" id="AK356954">
    <property type="protein sequence ID" value="BAJ88169.1"/>
    <property type="molecule type" value="mRNA"/>
</dbReference>